<dbReference type="EMBL" id="AYSO01000011">
    <property type="protein sequence ID" value="KIE48301.1"/>
    <property type="molecule type" value="Genomic_DNA"/>
</dbReference>
<dbReference type="Gene3D" id="3.90.1140.10">
    <property type="entry name" value="Cyclic phosphodiesterase"/>
    <property type="match status" value="1"/>
</dbReference>
<reference evidence="1 2" key="1">
    <citation type="journal article" date="2015" name="Infect. Genet. Evol.">
        <title>Genomic sequences of six botulinum neurotoxin-producing strains representing three clostridial species illustrate the mobility and diversity of botulinum neurotoxin genes.</title>
        <authorList>
            <person name="Smith T.J."/>
            <person name="Hill K.K."/>
            <person name="Xie G."/>
            <person name="Foley B.T."/>
            <person name="Williamson C.H."/>
            <person name="Foster J.T."/>
            <person name="Johnson S.L."/>
            <person name="Chertkov O."/>
            <person name="Teshima H."/>
            <person name="Gibbons H.S."/>
            <person name="Johnsky L.A."/>
            <person name="Karavis M.A."/>
            <person name="Smith L.A."/>
        </authorList>
    </citation>
    <scope>NUCLEOTIDE SEQUENCE [LARGE SCALE GENOMIC DNA]</scope>
    <source>
        <strain evidence="1 2">CDC 2741</strain>
    </source>
</reference>
<dbReference type="InterPro" id="IPR009097">
    <property type="entry name" value="Cyclic_Pdiesterase"/>
</dbReference>
<dbReference type="RefSeq" id="WP_039630025.1">
    <property type="nucleotide sequence ID" value="NZ_AYSO01000011.1"/>
</dbReference>
<dbReference type="OrthoDB" id="1524661at2"/>
<dbReference type="PANTHER" id="PTHR40037">
    <property type="entry name" value="PHOSPHOESTERASE YJCG-RELATED"/>
    <property type="match status" value="1"/>
</dbReference>
<dbReference type="InterPro" id="IPR050580">
    <property type="entry name" value="2H_phosphoesterase_YjcG-like"/>
</dbReference>
<name>A0A0C1RD35_9CLOT</name>
<keyword evidence="2" id="KW-1185">Reference proteome</keyword>
<accession>A0A0C1RD35</accession>
<gene>
    <name evidence="1" type="ORF">U732_3987</name>
</gene>
<dbReference type="PANTHER" id="PTHR40037:SF1">
    <property type="entry name" value="PHOSPHOESTERASE SAOUHSC_00951-RELATED"/>
    <property type="match status" value="1"/>
</dbReference>
<dbReference type="STRING" id="29341.RSJ17_09780"/>
<evidence type="ECO:0000313" key="1">
    <source>
        <dbReference type="EMBL" id="KIE48301.1"/>
    </source>
</evidence>
<organism evidence="1 2">
    <name type="scientific">Clostridium argentinense CDC 2741</name>
    <dbReference type="NCBI Taxonomy" id="1418104"/>
    <lineage>
        <taxon>Bacteria</taxon>
        <taxon>Bacillati</taxon>
        <taxon>Bacillota</taxon>
        <taxon>Clostridia</taxon>
        <taxon>Eubacteriales</taxon>
        <taxon>Clostridiaceae</taxon>
        <taxon>Clostridium</taxon>
    </lineage>
</organism>
<dbReference type="SUPFAM" id="SSF55144">
    <property type="entry name" value="LigT-like"/>
    <property type="match status" value="1"/>
</dbReference>
<protein>
    <submittedName>
        <fullName evidence="1">LigT like Phosphoesterase family protein</fullName>
    </submittedName>
</protein>
<dbReference type="AlphaFoldDB" id="A0A0C1RD35"/>
<sequence>MRYVIVCTIKGPAGEFNNKLRKDIFHKFGAKSSKLPAHFTIKAPFDYDNIIDLEDILENFSKTYSKAPIEIKGYNSFRKDVIYMDVKISKEAKYTHDKLIDELAKLSYLTFKPNEGKNKIFHITIASKKIYDNFEPIKNYVESFPCNFQSFFDNIGIYKWVDNTWILYKEYELLP</sequence>
<dbReference type="Proteomes" id="UP000031366">
    <property type="component" value="Unassembled WGS sequence"/>
</dbReference>
<proteinExistence type="predicted"/>
<evidence type="ECO:0000313" key="2">
    <source>
        <dbReference type="Proteomes" id="UP000031366"/>
    </source>
</evidence>
<dbReference type="Pfam" id="PF13563">
    <property type="entry name" value="2_5_RNA_ligase2"/>
    <property type="match status" value="1"/>
</dbReference>
<comment type="caution">
    <text evidence="1">The sequence shown here is derived from an EMBL/GenBank/DDBJ whole genome shotgun (WGS) entry which is preliminary data.</text>
</comment>